<dbReference type="EMBL" id="LAZR01013874">
    <property type="protein sequence ID" value="KKM19940.1"/>
    <property type="molecule type" value="Genomic_DNA"/>
</dbReference>
<accession>A0A0F9KX40</accession>
<protein>
    <submittedName>
        <fullName evidence="1">Uncharacterized protein</fullName>
    </submittedName>
</protein>
<feature type="non-terminal residue" evidence="1">
    <location>
        <position position="97"/>
    </location>
</feature>
<organism evidence="1">
    <name type="scientific">marine sediment metagenome</name>
    <dbReference type="NCBI Taxonomy" id="412755"/>
    <lineage>
        <taxon>unclassified sequences</taxon>
        <taxon>metagenomes</taxon>
        <taxon>ecological metagenomes</taxon>
    </lineage>
</organism>
<evidence type="ECO:0000313" key="1">
    <source>
        <dbReference type="EMBL" id="KKM19940.1"/>
    </source>
</evidence>
<gene>
    <name evidence="1" type="ORF">LCGC14_1650580</name>
</gene>
<comment type="caution">
    <text evidence="1">The sequence shown here is derived from an EMBL/GenBank/DDBJ whole genome shotgun (WGS) entry which is preliminary data.</text>
</comment>
<dbReference type="AlphaFoldDB" id="A0A0F9KX40"/>
<name>A0A0F9KX40_9ZZZZ</name>
<proteinExistence type="predicted"/>
<reference evidence="1" key="1">
    <citation type="journal article" date="2015" name="Nature">
        <title>Complex archaea that bridge the gap between prokaryotes and eukaryotes.</title>
        <authorList>
            <person name="Spang A."/>
            <person name="Saw J.H."/>
            <person name="Jorgensen S.L."/>
            <person name="Zaremba-Niedzwiedzka K."/>
            <person name="Martijn J."/>
            <person name="Lind A.E."/>
            <person name="van Eijk R."/>
            <person name="Schleper C."/>
            <person name="Guy L."/>
            <person name="Ettema T.J."/>
        </authorList>
    </citation>
    <scope>NUCLEOTIDE SEQUENCE</scope>
</reference>
<sequence length="97" mass="10535">MFAFRVIEHFDVVEDVLSGLLAGFICSTPDAFPFEQVEEALSDRIVMAIPAPAHRVFDIVGPQKRRPVPAGVYLSIKYTERLADAGLEPSVGTVGCS</sequence>